<dbReference type="EMBL" id="JACSPR010000001">
    <property type="protein sequence ID" value="MBD8029215.1"/>
    <property type="molecule type" value="Genomic_DNA"/>
</dbReference>
<feature type="compositionally biased region" description="Polar residues" evidence="1">
    <location>
        <begin position="24"/>
        <end position="36"/>
    </location>
</feature>
<comment type="caution">
    <text evidence="2">The sequence shown here is derived from an EMBL/GenBank/DDBJ whole genome shotgun (WGS) entry which is preliminary data.</text>
</comment>
<dbReference type="AlphaFoldDB" id="A0A8I0HHP6"/>
<gene>
    <name evidence="2" type="ORF">H9627_02535</name>
</gene>
<sequence>MNTQNSYQRFIHAAESAGLTVRETTQGKQASIQTPGHSPRDLGTSATYNQDRTLVYCHNGDVDDVLAELGLTHRDLFDHPRGSEYRYDDGRVVFRTVDKKFRQDGNKQGTALFGLSSLVAPGPVYIVEGENDQLTAQNVCGVAAVSQAGGASNSPEKADWSALKGRDAIVVQDDDAPGEKRAKKVMAHLQSLADMPASITMAKAAAGKDLSDHIAAGKTIEELIPVGEPIARRRVLFKPATEYTMQAVVWLIDQWLPRSMFSLLAGREGIGKSTIAADLCARCTRGEYGEKMNVVYLASEDSIEQVVKPRLVAAGADLNRVFFHEVTT</sequence>
<dbReference type="Pfam" id="PF13481">
    <property type="entry name" value="AAA_25"/>
    <property type="match status" value="1"/>
</dbReference>
<accession>A0A8I0HHP6</accession>
<dbReference type="RefSeq" id="WP_191732432.1">
    <property type="nucleotide sequence ID" value="NZ_JACSPR010000001.1"/>
</dbReference>
<reference evidence="2 3" key="1">
    <citation type="submission" date="2020-08" db="EMBL/GenBank/DDBJ databases">
        <title>A Genomic Blueprint of the Chicken Gut Microbiome.</title>
        <authorList>
            <person name="Gilroy R."/>
            <person name="Ravi A."/>
            <person name="Getino M."/>
            <person name="Pursley I."/>
            <person name="Horton D.L."/>
            <person name="Alikhan N.-F."/>
            <person name="Baker D."/>
            <person name="Gharbi K."/>
            <person name="Hall N."/>
            <person name="Watson M."/>
            <person name="Adriaenssens E.M."/>
            <person name="Foster-Nyarko E."/>
            <person name="Jarju S."/>
            <person name="Secka A."/>
            <person name="Antonio M."/>
            <person name="Oren A."/>
            <person name="Chaudhuri R."/>
            <person name="La Ragione R.M."/>
            <person name="Hildebrand F."/>
            <person name="Pallen M.J."/>
        </authorList>
    </citation>
    <scope>NUCLEOTIDE SEQUENCE [LARGE SCALE GENOMIC DNA]</scope>
    <source>
        <strain evidence="2 3">Sa1YVA5</strain>
    </source>
</reference>
<proteinExistence type="predicted"/>
<dbReference type="SUPFAM" id="SSF52540">
    <property type="entry name" value="P-loop containing nucleoside triphosphate hydrolases"/>
    <property type="match status" value="1"/>
</dbReference>
<feature type="region of interest" description="Disordered" evidence="1">
    <location>
        <begin position="24"/>
        <end position="43"/>
    </location>
</feature>
<evidence type="ECO:0000313" key="3">
    <source>
        <dbReference type="Proteomes" id="UP000650224"/>
    </source>
</evidence>
<keyword evidence="3" id="KW-1185">Reference proteome</keyword>
<dbReference type="Gene3D" id="3.40.50.300">
    <property type="entry name" value="P-loop containing nucleotide triphosphate hydrolases"/>
    <property type="match status" value="1"/>
</dbReference>
<protein>
    <submittedName>
        <fullName evidence="2">AAA family ATPase</fullName>
    </submittedName>
</protein>
<dbReference type="SUPFAM" id="SSF56731">
    <property type="entry name" value="DNA primase core"/>
    <property type="match status" value="1"/>
</dbReference>
<feature type="non-terminal residue" evidence="2">
    <location>
        <position position="328"/>
    </location>
</feature>
<dbReference type="Proteomes" id="UP000650224">
    <property type="component" value="Unassembled WGS sequence"/>
</dbReference>
<dbReference type="Gene3D" id="3.40.1360.10">
    <property type="match status" value="1"/>
</dbReference>
<name>A0A8I0HHP6_9CORY</name>
<dbReference type="InterPro" id="IPR027417">
    <property type="entry name" value="P-loop_NTPase"/>
</dbReference>
<evidence type="ECO:0000256" key="1">
    <source>
        <dbReference type="SAM" id="MobiDB-lite"/>
    </source>
</evidence>
<organism evidence="2 3">
    <name type="scientific">Corynebacterium gallinarum</name>
    <dbReference type="NCBI Taxonomy" id="2762214"/>
    <lineage>
        <taxon>Bacteria</taxon>
        <taxon>Bacillati</taxon>
        <taxon>Actinomycetota</taxon>
        <taxon>Actinomycetes</taxon>
        <taxon>Mycobacteriales</taxon>
        <taxon>Corynebacteriaceae</taxon>
        <taxon>Corynebacterium</taxon>
    </lineage>
</organism>
<evidence type="ECO:0000313" key="2">
    <source>
        <dbReference type="EMBL" id="MBD8029215.1"/>
    </source>
</evidence>